<dbReference type="RefSeq" id="WP_264727353.1">
    <property type="nucleotide sequence ID" value="NZ_JAPDNR010000001.1"/>
</dbReference>
<feature type="chain" id="PRO_5045132647" evidence="2">
    <location>
        <begin position="22"/>
        <end position="196"/>
    </location>
</feature>
<proteinExistence type="predicted"/>
<name>A0ABT3IFH9_9BACT</name>
<dbReference type="Gene3D" id="1.20.5.320">
    <property type="entry name" value="6-Phosphogluconate Dehydrogenase, domain 3"/>
    <property type="match status" value="1"/>
</dbReference>
<feature type="region of interest" description="Disordered" evidence="1">
    <location>
        <begin position="30"/>
        <end position="55"/>
    </location>
</feature>
<keyword evidence="2" id="KW-0732">Signal</keyword>
<comment type="caution">
    <text evidence="3">The sequence shown here is derived from an EMBL/GenBank/DDBJ whole genome shotgun (WGS) entry which is preliminary data.</text>
</comment>
<protein>
    <submittedName>
        <fullName evidence="3">Collagen-like protein</fullName>
    </submittedName>
</protein>
<feature type="compositionally biased region" description="Low complexity" evidence="1">
    <location>
        <begin position="30"/>
        <end position="50"/>
    </location>
</feature>
<evidence type="ECO:0000256" key="1">
    <source>
        <dbReference type="SAM" id="MobiDB-lite"/>
    </source>
</evidence>
<evidence type="ECO:0000313" key="3">
    <source>
        <dbReference type="EMBL" id="MCW3482712.1"/>
    </source>
</evidence>
<evidence type="ECO:0000313" key="4">
    <source>
        <dbReference type="Proteomes" id="UP001207742"/>
    </source>
</evidence>
<keyword evidence="4" id="KW-1185">Reference proteome</keyword>
<gene>
    <name evidence="3" type="ORF">OL497_02340</name>
</gene>
<sequence length="196" mass="20670">MKQITRFLPHVCMLAVVLFFAACSKKGDQGPAGSQGPAGPAGIPGTTGPKGDSGAPGTSNIIYSDWLDVQYGVGEVLTRPNGDKDTISYIAGIQAPKITAALLGKSVVNVYINLGTAATPRVVVLPYTDEYGTLIRFVATTQLIALVATDPVGTVNTADGKRFQYRYVIVPGTAAARSSINWTDYTQVKKYLGLND</sequence>
<reference evidence="3 4" key="1">
    <citation type="submission" date="2022-10" db="EMBL/GenBank/DDBJ databases">
        <title>Chitinophaga nivalis PC15 sp. nov., isolated from Pyeongchang county, South Korea.</title>
        <authorList>
            <person name="Trinh H.N."/>
        </authorList>
    </citation>
    <scope>NUCLEOTIDE SEQUENCE [LARGE SCALE GENOMIC DNA]</scope>
    <source>
        <strain evidence="3 4">PC14</strain>
    </source>
</reference>
<dbReference type="Proteomes" id="UP001207742">
    <property type="component" value="Unassembled WGS sequence"/>
</dbReference>
<organism evidence="3 4">
    <name type="scientific">Chitinophaga nivalis</name>
    <dbReference type="NCBI Taxonomy" id="2991709"/>
    <lineage>
        <taxon>Bacteria</taxon>
        <taxon>Pseudomonadati</taxon>
        <taxon>Bacteroidota</taxon>
        <taxon>Chitinophagia</taxon>
        <taxon>Chitinophagales</taxon>
        <taxon>Chitinophagaceae</taxon>
        <taxon>Chitinophaga</taxon>
    </lineage>
</organism>
<feature type="signal peptide" evidence="2">
    <location>
        <begin position="1"/>
        <end position="21"/>
    </location>
</feature>
<evidence type="ECO:0000256" key="2">
    <source>
        <dbReference type="SAM" id="SignalP"/>
    </source>
</evidence>
<accession>A0ABT3IFH9</accession>
<dbReference type="EMBL" id="JAPDNS010000001">
    <property type="protein sequence ID" value="MCW3482712.1"/>
    <property type="molecule type" value="Genomic_DNA"/>
</dbReference>
<dbReference type="PROSITE" id="PS51257">
    <property type="entry name" value="PROKAR_LIPOPROTEIN"/>
    <property type="match status" value="1"/>
</dbReference>